<organism evidence="4 5">
    <name type="scientific">Amycolatopsis marina</name>
    <dbReference type="NCBI Taxonomy" id="490629"/>
    <lineage>
        <taxon>Bacteria</taxon>
        <taxon>Bacillati</taxon>
        <taxon>Actinomycetota</taxon>
        <taxon>Actinomycetes</taxon>
        <taxon>Pseudonocardiales</taxon>
        <taxon>Pseudonocardiaceae</taxon>
        <taxon>Amycolatopsis</taxon>
    </lineage>
</organism>
<evidence type="ECO:0000256" key="3">
    <source>
        <dbReference type="SAM" id="SignalP"/>
    </source>
</evidence>
<accession>A0A1I1A8S1</accession>
<sequence length="106" mass="10871">MMVTRLRSMVPAALLGLAVLLGGAPGALAEPVATEPFVAAAPFVAAGPALTQDTTPEPGPTLDPSESEQANAEKTRNKLIVGGIAAVLLVIVIWGRSVRKKSSKKD</sequence>
<keyword evidence="2" id="KW-0472">Membrane</keyword>
<dbReference type="STRING" id="490629.SAMN05216266_108259"/>
<feature type="transmembrane region" description="Helical" evidence="2">
    <location>
        <begin position="79"/>
        <end position="98"/>
    </location>
</feature>
<evidence type="ECO:0008006" key="6">
    <source>
        <dbReference type="Google" id="ProtNLM"/>
    </source>
</evidence>
<keyword evidence="5" id="KW-1185">Reference proteome</keyword>
<keyword evidence="3" id="KW-0732">Signal</keyword>
<reference evidence="5" key="1">
    <citation type="submission" date="2016-10" db="EMBL/GenBank/DDBJ databases">
        <authorList>
            <person name="Varghese N."/>
            <person name="Submissions S."/>
        </authorList>
    </citation>
    <scope>NUCLEOTIDE SEQUENCE [LARGE SCALE GENOMIC DNA]</scope>
    <source>
        <strain evidence="5">CGMCC 4.3568</strain>
    </source>
</reference>
<protein>
    <recommendedName>
        <fullName evidence="6">MYXO-CTERM domain-containing protein</fullName>
    </recommendedName>
</protein>
<evidence type="ECO:0000313" key="4">
    <source>
        <dbReference type="EMBL" id="SFB33942.1"/>
    </source>
</evidence>
<feature type="region of interest" description="Disordered" evidence="1">
    <location>
        <begin position="49"/>
        <end position="74"/>
    </location>
</feature>
<keyword evidence="2" id="KW-1133">Transmembrane helix</keyword>
<dbReference type="AlphaFoldDB" id="A0A1I1A8S1"/>
<name>A0A1I1A8S1_9PSEU</name>
<keyword evidence="2" id="KW-0812">Transmembrane</keyword>
<feature type="signal peptide" evidence="3">
    <location>
        <begin position="1"/>
        <end position="29"/>
    </location>
</feature>
<feature type="chain" id="PRO_5017328472" description="MYXO-CTERM domain-containing protein" evidence="3">
    <location>
        <begin position="30"/>
        <end position="106"/>
    </location>
</feature>
<dbReference type="Proteomes" id="UP000243799">
    <property type="component" value="Unassembled WGS sequence"/>
</dbReference>
<evidence type="ECO:0000256" key="2">
    <source>
        <dbReference type="SAM" id="Phobius"/>
    </source>
</evidence>
<proteinExistence type="predicted"/>
<dbReference type="EMBL" id="FOKG01000008">
    <property type="protein sequence ID" value="SFB33942.1"/>
    <property type="molecule type" value="Genomic_DNA"/>
</dbReference>
<gene>
    <name evidence="4" type="ORF">SAMN05216266_108259</name>
</gene>
<evidence type="ECO:0000256" key="1">
    <source>
        <dbReference type="SAM" id="MobiDB-lite"/>
    </source>
</evidence>
<evidence type="ECO:0000313" key="5">
    <source>
        <dbReference type="Proteomes" id="UP000243799"/>
    </source>
</evidence>